<gene>
    <name evidence="2" type="ORF">I2494_20395</name>
</gene>
<keyword evidence="3" id="KW-1185">Reference proteome</keyword>
<dbReference type="CDD" id="cd00093">
    <property type="entry name" value="HTH_XRE"/>
    <property type="match status" value="1"/>
</dbReference>
<dbReference type="Pfam" id="PF15943">
    <property type="entry name" value="YdaS_toxin"/>
    <property type="match status" value="1"/>
</dbReference>
<proteinExistence type="predicted"/>
<comment type="caution">
    <text evidence="2">The sequence shown here is derived from an EMBL/GenBank/DDBJ whole genome shotgun (WGS) entry which is preliminary data.</text>
</comment>
<sequence length="79" mass="8279">MNIVIKKAINIAGSQKELARRIGVDQSAISKWLNGGGIRSQYIPPLIAATDGALTTDEILSSLSSGSCVQENPNLPSSI</sequence>
<dbReference type="PROSITE" id="PS50943">
    <property type="entry name" value="HTH_CROC1"/>
    <property type="match status" value="1"/>
</dbReference>
<evidence type="ECO:0000313" key="2">
    <source>
        <dbReference type="EMBL" id="MBK5146028.1"/>
    </source>
</evidence>
<dbReference type="InterPro" id="IPR031856">
    <property type="entry name" value="YdaS_toxin-like"/>
</dbReference>
<accession>A0ABS1IW82</accession>
<protein>
    <submittedName>
        <fullName evidence="2">Helix-turn-helix domain-containing protein</fullName>
    </submittedName>
</protein>
<organism evidence="2 3">
    <name type="scientific">Limnobaculum allomyrinae</name>
    <dbReference type="NCBI Taxonomy" id="2791986"/>
    <lineage>
        <taxon>Bacteria</taxon>
        <taxon>Pseudomonadati</taxon>
        <taxon>Pseudomonadota</taxon>
        <taxon>Gammaproteobacteria</taxon>
        <taxon>Enterobacterales</taxon>
        <taxon>Budviciaceae</taxon>
        <taxon>Limnobaculum</taxon>
    </lineage>
</organism>
<evidence type="ECO:0000259" key="1">
    <source>
        <dbReference type="PROSITE" id="PS50943"/>
    </source>
</evidence>
<evidence type="ECO:0000313" key="3">
    <source>
        <dbReference type="Proteomes" id="UP001296921"/>
    </source>
</evidence>
<dbReference type="EMBL" id="JADRCR010000025">
    <property type="protein sequence ID" value="MBK5146028.1"/>
    <property type="molecule type" value="Genomic_DNA"/>
</dbReference>
<name>A0ABS1IW82_9GAMM</name>
<reference evidence="2 3" key="1">
    <citation type="submission" date="2020-11" db="EMBL/GenBank/DDBJ databases">
        <title>Insectihabitans protaetiae gen. nov. sp. nov. and Insectihabitans allomyrinae sp. nov., isolated from larvae of Protaetia brevitarsis seulensis and Allomyrina dichotoma, respectively.</title>
        <authorList>
            <person name="Lee S.D."/>
            <person name="Byeon Y.-S."/>
            <person name="Kim S.-M."/>
            <person name="Yang H.L."/>
            <person name="Kim I.S."/>
        </authorList>
    </citation>
    <scope>NUCLEOTIDE SEQUENCE [LARGE SCALE GENOMIC DNA]</scope>
    <source>
        <strain evidence="2 3">BWR-B9</strain>
    </source>
</reference>
<dbReference type="RefSeq" id="WP_218468808.1">
    <property type="nucleotide sequence ID" value="NZ_JADRCR010000025.1"/>
</dbReference>
<feature type="domain" description="HTH cro/C1-type" evidence="1">
    <location>
        <begin position="5"/>
        <end position="35"/>
    </location>
</feature>
<dbReference type="InterPro" id="IPR001387">
    <property type="entry name" value="Cro/C1-type_HTH"/>
</dbReference>
<dbReference type="Proteomes" id="UP001296921">
    <property type="component" value="Unassembled WGS sequence"/>
</dbReference>